<name>A0A6J6YWY6_9ZZZZ</name>
<evidence type="ECO:0000259" key="2">
    <source>
        <dbReference type="Pfam" id="PF00296"/>
    </source>
</evidence>
<dbReference type="EMBL" id="CAEZUN010000012">
    <property type="protein sequence ID" value="CAB4592700.1"/>
    <property type="molecule type" value="Genomic_DNA"/>
</dbReference>
<dbReference type="InterPro" id="IPR019951">
    <property type="entry name" value="F420_OxRdatse_Rv3520c_pred"/>
</dbReference>
<sequence>MKLSMMINYISDFQTTAKRVVELEKVGLDIVWIAEAYSYDSISQVGYLAAVTDRVQIGTGIINVYSRTAALTAMTAAGCDYVSNGRFILGLGASGPQVIEGFHGMPYEKPMQRTKEYIEVCREIWKREKPLSYDGKTVQVPLPAGQGTGLGKPLKLINHPVRSEIPVWWASLKDKSVEATAEMADGWMPVFFLPEKFQNVWGKSLKAGQAKRNSSMKPLDISAGGMLHIDESLTPEKQNEILDFARPSYALYVGGMGARGKNFYNDICRDYGYEKEAVEIQDLYLEGKKKEASALIPTEWLQLSNLVGPKSFVKERLGAFKEAGVTVLQVNPVGPDPVREVEILRGIIDDV</sequence>
<dbReference type="EMBL" id="CAFBOV010000039">
    <property type="protein sequence ID" value="CAB4991973.1"/>
    <property type="molecule type" value="Genomic_DNA"/>
</dbReference>
<evidence type="ECO:0000313" key="3">
    <source>
        <dbReference type="EMBL" id="CAB4592700.1"/>
    </source>
</evidence>
<protein>
    <submittedName>
        <fullName evidence="5">Unannotated protein</fullName>
    </submittedName>
</protein>
<dbReference type="InterPro" id="IPR011251">
    <property type="entry name" value="Luciferase-like_dom"/>
</dbReference>
<dbReference type="EMBL" id="CAFBQV010000023">
    <property type="protein sequence ID" value="CAB5060311.1"/>
    <property type="molecule type" value="Genomic_DNA"/>
</dbReference>
<dbReference type="InterPro" id="IPR050564">
    <property type="entry name" value="F420-G6PD/mer"/>
</dbReference>
<dbReference type="CDD" id="cd01097">
    <property type="entry name" value="Tetrahydromethanopterin_reductase"/>
    <property type="match status" value="1"/>
</dbReference>
<dbReference type="SUPFAM" id="SSF51679">
    <property type="entry name" value="Bacterial luciferase-like"/>
    <property type="match status" value="1"/>
</dbReference>
<dbReference type="PANTHER" id="PTHR43244">
    <property type="match status" value="1"/>
</dbReference>
<gene>
    <name evidence="3" type="ORF">UFOPK1826_00155</name>
    <name evidence="4" type="ORF">UFOPK2292_00162</name>
    <name evidence="5" type="ORF">UFOPK3026_01146</name>
    <name evidence="6" type="ORF">UFOPK4020_00306</name>
    <name evidence="7" type="ORF">UFOPK4345_00253</name>
</gene>
<evidence type="ECO:0000313" key="6">
    <source>
        <dbReference type="EMBL" id="CAB4991973.1"/>
    </source>
</evidence>
<dbReference type="PANTHER" id="PTHR43244:SF1">
    <property type="entry name" value="5,10-METHYLENETETRAHYDROMETHANOPTERIN REDUCTASE"/>
    <property type="match status" value="1"/>
</dbReference>
<evidence type="ECO:0000313" key="5">
    <source>
        <dbReference type="EMBL" id="CAB4811548.1"/>
    </source>
</evidence>
<evidence type="ECO:0000256" key="1">
    <source>
        <dbReference type="ARBA" id="ARBA00023002"/>
    </source>
</evidence>
<dbReference type="InterPro" id="IPR036661">
    <property type="entry name" value="Luciferase-like_sf"/>
</dbReference>
<dbReference type="EMBL" id="CAEZWU010000014">
    <property type="protein sequence ID" value="CAB4659420.1"/>
    <property type="molecule type" value="Genomic_DNA"/>
</dbReference>
<evidence type="ECO:0000313" key="4">
    <source>
        <dbReference type="EMBL" id="CAB4659420.1"/>
    </source>
</evidence>
<reference evidence="5" key="1">
    <citation type="submission" date="2020-05" db="EMBL/GenBank/DDBJ databases">
        <authorList>
            <person name="Chiriac C."/>
            <person name="Salcher M."/>
            <person name="Ghai R."/>
            <person name="Kavagutti S V."/>
        </authorList>
    </citation>
    <scope>NUCLEOTIDE SEQUENCE</scope>
</reference>
<feature type="domain" description="Luciferase-like" evidence="2">
    <location>
        <begin position="6"/>
        <end position="326"/>
    </location>
</feature>
<dbReference type="EMBL" id="CAFAAP010000184">
    <property type="protein sequence ID" value="CAB4811548.1"/>
    <property type="molecule type" value="Genomic_DNA"/>
</dbReference>
<keyword evidence="1" id="KW-0560">Oxidoreductase</keyword>
<dbReference type="Pfam" id="PF00296">
    <property type="entry name" value="Bac_luciferase"/>
    <property type="match status" value="1"/>
</dbReference>
<accession>A0A6J6YWY6</accession>
<organism evidence="5">
    <name type="scientific">freshwater metagenome</name>
    <dbReference type="NCBI Taxonomy" id="449393"/>
    <lineage>
        <taxon>unclassified sequences</taxon>
        <taxon>metagenomes</taxon>
        <taxon>ecological metagenomes</taxon>
    </lineage>
</organism>
<dbReference type="NCBIfam" id="TIGR03559">
    <property type="entry name" value="F420_Rv3520c"/>
    <property type="match status" value="1"/>
</dbReference>
<dbReference type="GO" id="GO:0016705">
    <property type="term" value="F:oxidoreductase activity, acting on paired donors, with incorporation or reduction of molecular oxygen"/>
    <property type="evidence" value="ECO:0007669"/>
    <property type="project" value="InterPro"/>
</dbReference>
<evidence type="ECO:0000313" key="7">
    <source>
        <dbReference type="EMBL" id="CAB5060311.1"/>
    </source>
</evidence>
<dbReference type="Gene3D" id="3.20.20.30">
    <property type="entry name" value="Luciferase-like domain"/>
    <property type="match status" value="1"/>
</dbReference>
<proteinExistence type="predicted"/>
<dbReference type="AlphaFoldDB" id="A0A6J6YWY6"/>